<dbReference type="EMBL" id="BMIH01000002">
    <property type="protein sequence ID" value="GGB25178.1"/>
    <property type="molecule type" value="Genomic_DNA"/>
</dbReference>
<reference evidence="3" key="2">
    <citation type="submission" date="2020-09" db="EMBL/GenBank/DDBJ databases">
        <authorList>
            <person name="Sun Q."/>
            <person name="Zhou Y."/>
        </authorList>
    </citation>
    <scope>NUCLEOTIDE SEQUENCE</scope>
    <source>
        <strain evidence="3">CGMCC 1.15330</strain>
    </source>
</reference>
<dbReference type="Proteomes" id="UP000623067">
    <property type="component" value="Unassembled WGS sequence"/>
</dbReference>
<reference evidence="3" key="1">
    <citation type="journal article" date="2014" name="Int. J. Syst. Evol. Microbiol.">
        <title>Complete genome sequence of Corynebacterium casei LMG S-19264T (=DSM 44701T), isolated from a smear-ripened cheese.</title>
        <authorList>
            <consortium name="US DOE Joint Genome Institute (JGI-PGF)"/>
            <person name="Walter F."/>
            <person name="Albersmeier A."/>
            <person name="Kalinowski J."/>
            <person name="Ruckert C."/>
        </authorList>
    </citation>
    <scope>NUCLEOTIDE SEQUENCE</scope>
    <source>
        <strain evidence="3">CGMCC 1.15330</strain>
    </source>
</reference>
<organism evidence="3 4">
    <name type="scientific">Sphingomonas metalli</name>
    <dbReference type="NCBI Taxonomy" id="1779358"/>
    <lineage>
        <taxon>Bacteria</taxon>
        <taxon>Pseudomonadati</taxon>
        <taxon>Pseudomonadota</taxon>
        <taxon>Alphaproteobacteria</taxon>
        <taxon>Sphingomonadales</taxon>
        <taxon>Sphingomonadaceae</taxon>
        <taxon>Sphingomonas</taxon>
    </lineage>
</organism>
<gene>
    <name evidence="3" type="ORF">GCM10011380_13450</name>
</gene>
<comment type="caution">
    <text evidence="3">The sequence shown here is derived from an EMBL/GenBank/DDBJ whole genome shotgun (WGS) entry which is preliminary data.</text>
</comment>
<dbReference type="InterPro" id="IPR051803">
    <property type="entry name" value="TA_system_RelE-like_toxin"/>
</dbReference>
<comment type="similarity">
    <text evidence="1">Belongs to the RelE toxin family.</text>
</comment>
<protein>
    <recommendedName>
        <fullName evidence="5">Type II toxin-antitoxin system RelE/ParE family toxin</fullName>
    </recommendedName>
</protein>
<evidence type="ECO:0000256" key="1">
    <source>
        <dbReference type="ARBA" id="ARBA00006226"/>
    </source>
</evidence>
<dbReference type="Pfam" id="PF05016">
    <property type="entry name" value="ParE_toxin"/>
    <property type="match status" value="1"/>
</dbReference>
<dbReference type="InterPro" id="IPR007712">
    <property type="entry name" value="RelE/ParE_toxin"/>
</dbReference>
<accession>A0A916T0B0</accession>
<dbReference type="RefSeq" id="WP_188657989.1">
    <property type="nucleotide sequence ID" value="NZ_BMIH01000002.1"/>
</dbReference>
<proteinExistence type="inferred from homology"/>
<dbReference type="AlphaFoldDB" id="A0A916T0B0"/>
<sequence>MNLIRWAVEARRDLEEIDGYYRPLDGRYVDHLLARIMKAATFLAEFPRAGAVLGGDARKWSITGSDYILIYRTVPDGIDVLRIRNARENWWGE</sequence>
<dbReference type="PANTHER" id="PTHR33755">
    <property type="entry name" value="TOXIN PARE1-RELATED"/>
    <property type="match status" value="1"/>
</dbReference>
<evidence type="ECO:0008006" key="5">
    <source>
        <dbReference type="Google" id="ProtNLM"/>
    </source>
</evidence>
<evidence type="ECO:0000313" key="4">
    <source>
        <dbReference type="Proteomes" id="UP000623067"/>
    </source>
</evidence>
<dbReference type="InterPro" id="IPR035093">
    <property type="entry name" value="RelE/ParE_toxin_dom_sf"/>
</dbReference>
<evidence type="ECO:0000256" key="2">
    <source>
        <dbReference type="ARBA" id="ARBA00022649"/>
    </source>
</evidence>
<keyword evidence="2" id="KW-1277">Toxin-antitoxin system</keyword>
<keyword evidence="4" id="KW-1185">Reference proteome</keyword>
<evidence type="ECO:0000313" key="3">
    <source>
        <dbReference type="EMBL" id="GGB25178.1"/>
    </source>
</evidence>
<dbReference type="Gene3D" id="3.30.2310.20">
    <property type="entry name" value="RelE-like"/>
    <property type="match status" value="1"/>
</dbReference>
<name>A0A916T0B0_9SPHN</name>